<evidence type="ECO:0000256" key="1">
    <source>
        <dbReference type="SAM" id="SignalP"/>
    </source>
</evidence>
<name>A0AAV9PIS6_9PEZI</name>
<keyword evidence="3" id="KW-1185">Reference proteome</keyword>
<proteinExistence type="predicted"/>
<dbReference type="AlphaFoldDB" id="A0AAV9PIS6"/>
<evidence type="ECO:0000313" key="2">
    <source>
        <dbReference type="EMBL" id="KAK5173842.1"/>
    </source>
</evidence>
<dbReference type="EMBL" id="JAVRRT010000003">
    <property type="protein sequence ID" value="KAK5173842.1"/>
    <property type="molecule type" value="Genomic_DNA"/>
</dbReference>
<dbReference type="RefSeq" id="XP_064662537.1">
    <property type="nucleotide sequence ID" value="XM_064799782.1"/>
</dbReference>
<reference evidence="2 3" key="1">
    <citation type="submission" date="2023-08" db="EMBL/GenBank/DDBJ databases">
        <title>Black Yeasts Isolated from many extreme environments.</title>
        <authorList>
            <person name="Coleine C."/>
            <person name="Stajich J.E."/>
            <person name="Selbmann L."/>
        </authorList>
    </citation>
    <scope>NUCLEOTIDE SEQUENCE [LARGE SCALE GENOMIC DNA]</scope>
    <source>
        <strain evidence="2 3">CCFEE 5935</strain>
    </source>
</reference>
<accession>A0AAV9PIS6</accession>
<organism evidence="2 3">
    <name type="scientific">Saxophila tyrrhenica</name>
    <dbReference type="NCBI Taxonomy" id="1690608"/>
    <lineage>
        <taxon>Eukaryota</taxon>
        <taxon>Fungi</taxon>
        <taxon>Dikarya</taxon>
        <taxon>Ascomycota</taxon>
        <taxon>Pezizomycotina</taxon>
        <taxon>Dothideomycetes</taxon>
        <taxon>Dothideomycetidae</taxon>
        <taxon>Mycosphaerellales</taxon>
        <taxon>Extremaceae</taxon>
        <taxon>Saxophila</taxon>
    </lineage>
</organism>
<dbReference type="Proteomes" id="UP001337655">
    <property type="component" value="Unassembled WGS sequence"/>
</dbReference>
<gene>
    <name evidence="2" type="ORF">LTR77_002523</name>
</gene>
<feature type="chain" id="PRO_5043463019" evidence="1">
    <location>
        <begin position="25"/>
        <end position="367"/>
    </location>
</feature>
<feature type="signal peptide" evidence="1">
    <location>
        <begin position="1"/>
        <end position="24"/>
    </location>
</feature>
<keyword evidence="1" id="KW-0732">Signal</keyword>
<sequence>MASFSTRAFVLLSLLAPFMSTVHGFRINFWLGERCSSAEISTRKENYTPHGKCYIIPVNAQSATVNKQSVDRARDVVAFYQGKHCGHRLASTNGGCVDFTGTGHNAGSFRIFRHGNTKRNDDADAVELHEASSSVAAADDPDPYGQFAAGFGHGNVTDLWGETYKWWQAAPGVHFGIPLDEWDDDIHTINAQSLQMNDEPEDLSTAISLPEGRSLDKRLNIDYCVRTLKTCARETNAAAFVVADYWGRAAHKAAKAVPIAHKFYDWTHKHPFSVGFVTAAGTGLAGFGLGQTSGGATAQDNDQLQQCSTAGAPKKEVDGLIESVVNAGTSQDASCSVDITLKDGNILQVHAAVYKKGHVPAHIPCKA</sequence>
<dbReference type="GeneID" id="89923870"/>
<protein>
    <submittedName>
        <fullName evidence="2">Uncharacterized protein</fullName>
    </submittedName>
</protein>
<evidence type="ECO:0000313" key="3">
    <source>
        <dbReference type="Proteomes" id="UP001337655"/>
    </source>
</evidence>
<comment type="caution">
    <text evidence="2">The sequence shown here is derived from an EMBL/GenBank/DDBJ whole genome shotgun (WGS) entry which is preliminary data.</text>
</comment>